<feature type="transmembrane region" description="Helical" evidence="2">
    <location>
        <begin position="56"/>
        <end position="75"/>
    </location>
</feature>
<dbReference type="PROSITE" id="PS50082">
    <property type="entry name" value="WD_REPEATS_2"/>
    <property type="match status" value="1"/>
</dbReference>
<keyword evidence="1" id="KW-0853">WD repeat</keyword>
<dbReference type="WBParaSite" id="GPUH_0000629501-mRNA-1">
    <property type="protein sequence ID" value="GPUH_0000629501-mRNA-1"/>
    <property type="gene ID" value="GPUH_0000629501"/>
</dbReference>
<evidence type="ECO:0000313" key="3">
    <source>
        <dbReference type="WBParaSite" id="GPUH_0000629501-mRNA-1"/>
    </source>
</evidence>
<organism evidence="3">
    <name type="scientific">Gongylonema pulchrum</name>
    <dbReference type="NCBI Taxonomy" id="637853"/>
    <lineage>
        <taxon>Eukaryota</taxon>
        <taxon>Metazoa</taxon>
        <taxon>Ecdysozoa</taxon>
        <taxon>Nematoda</taxon>
        <taxon>Chromadorea</taxon>
        <taxon>Rhabditida</taxon>
        <taxon>Spirurina</taxon>
        <taxon>Spiruromorpha</taxon>
        <taxon>Spiruroidea</taxon>
        <taxon>Gongylonematidae</taxon>
        <taxon>Gongylonema</taxon>
    </lineage>
</organism>
<keyword evidence="2" id="KW-0472">Membrane</keyword>
<proteinExistence type="predicted"/>
<sequence>LDFIVTGASDGAVRLWAVKRNGRKTAVKLLDEVARTTVAPVSYCTGAAISRKTQDIVFVAYALPIGTLIATQFMVDIGSGDAVKKLTYQEISFLPAFVVSIATHIVSNGKCSILKHY</sequence>
<evidence type="ECO:0000256" key="1">
    <source>
        <dbReference type="PROSITE-ProRule" id="PRU00221"/>
    </source>
</evidence>
<name>A0A183DC45_9BILA</name>
<protein>
    <submittedName>
        <fullName evidence="3">WD_REPEATS_REGION domain-containing protein</fullName>
    </submittedName>
</protein>
<feature type="repeat" description="WD" evidence="1">
    <location>
        <begin position="1"/>
        <end position="26"/>
    </location>
</feature>
<feature type="transmembrane region" description="Helical" evidence="2">
    <location>
        <begin position="87"/>
        <end position="106"/>
    </location>
</feature>
<reference evidence="3" key="1">
    <citation type="submission" date="2016-06" db="UniProtKB">
        <authorList>
            <consortium name="WormBaseParasite"/>
        </authorList>
    </citation>
    <scope>IDENTIFICATION</scope>
</reference>
<keyword evidence="2" id="KW-1133">Transmembrane helix</keyword>
<accession>A0A183DC45</accession>
<dbReference type="AlphaFoldDB" id="A0A183DC45"/>
<dbReference type="InterPro" id="IPR001680">
    <property type="entry name" value="WD40_rpt"/>
</dbReference>
<keyword evidence="2" id="KW-0812">Transmembrane</keyword>
<evidence type="ECO:0000256" key="2">
    <source>
        <dbReference type="SAM" id="Phobius"/>
    </source>
</evidence>